<evidence type="ECO:0000313" key="2">
    <source>
        <dbReference type="Proteomes" id="UP000299102"/>
    </source>
</evidence>
<gene>
    <name evidence="1" type="ORF">EVAR_85058_1</name>
</gene>
<dbReference type="EMBL" id="BGZK01000796">
    <property type="protein sequence ID" value="GBP60798.1"/>
    <property type="molecule type" value="Genomic_DNA"/>
</dbReference>
<dbReference type="AlphaFoldDB" id="A0A4C1XBL5"/>
<keyword evidence="2" id="KW-1185">Reference proteome</keyword>
<evidence type="ECO:0000313" key="1">
    <source>
        <dbReference type="EMBL" id="GBP60798.1"/>
    </source>
</evidence>
<proteinExistence type="predicted"/>
<name>A0A4C1XBL5_EUMVA</name>
<comment type="caution">
    <text evidence="1">The sequence shown here is derived from an EMBL/GenBank/DDBJ whole genome shotgun (WGS) entry which is preliminary data.</text>
</comment>
<sequence>MDDVPVLRPCCRSCARCASPSAFTKLTKLVASQNASAASLRSCVNIVSQANSRCTRTIIDLPRNFRGE</sequence>
<reference evidence="1 2" key="1">
    <citation type="journal article" date="2019" name="Commun. Biol.">
        <title>The bagworm genome reveals a unique fibroin gene that provides high tensile strength.</title>
        <authorList>
            <person name="Kono N."/>
            <person name="Nakamura H."/>
            <person name="Ohtoshi R."/>
            <person name="Tomita M."/>
            <person name="Numata K."/>
            <person name="Arakawa K."/>
        </authorList>
    </citation>
    <scope>NUCLEOTIDE SEQUENCE [LARGE SCALE GENOMIC DNA]</scope>
</reference>
<dbReference type="Proteomes" id="UP000299102">
    <property type="component" value="Unassembled WGS sequence"/>
</dbReference>
<protein>
    <submittedName>
        <fullName evidence="1">Uncharacterized protein</fullName>
    </submittedName>
</protein>
<organism evidence="1 2">
    <name type="scientific">Eumeta variegata</name>
    <name type="common">Bagworm moth</name>
    <name type="synonym">Eumeta japonica</name>
    <dbReference type="NCBI Taxonomy" id="151549"/>
    <lineage>
        <taxon>Eukaryota</taxon>
        <taxon>Metazoa</taxon>
        <taxon>Ecdysozoa</taxon>
        <taxon>Arthropoda</taxon>
        <taxon>Hexapoda</taxon>
        <taxon>Insecta</taxon>
        <taxon>Pterygota</taxon>
        <taxon>Neoptera</taxon>
        <taxon>Endopterygota</taxon>
        <taxon>Lepidoptera</taxon>
        <taxon>Glossata</taxon>
        <taxon>Ditrysia</taxon>
        <taxon>Tineoidea</taxon>
        <taxon>Psychidae</taxon>
        <taxon>Oiketicinae</taxon>
        <taxon>Eumeta</taxon>
    </lineage>
</organism>
<accession>A0A4C1XBL5</accession>